<evidence type="ECO:0008006" key="3">
    <source>
        <dbReference type="Google" id="ProtNLM"/>
    </source>
</evidence>
<accession>A0A7S3V1Q1</accession>
<keyword evidence="1" id="KW-0812">Transmembrane</keyword>
<sequence>MGRCEPLMECCRTKGKVPFYVLESLLAVLALTLAAALSYLVINYDALLVGYFFLFSLPGILLCVLLLVTTLFGCRAVQKRRKSFLVLSILILTVLMIAAIVASLAFLILAGYFTTIPLAGEYFSELGFQFEVQVFNECCVGLDSNNTVNVCGEPSNQLPVCFDADKKWSDLVSEELCEALENIEADSFVGNSSCGGGDAATFIDDFAPFVEKNINYAALSLMCFSVVLVLTWVASIFQCCAIQSSGEGNRIMRNTHDDDETSQVSIADFGGGGGKGMFLETFPRDPEEFL</sequence>
<reference evidence="2" key="1">
    <citation type="submission" date="2021-01" db="EMBL/GenBank/DDBJ databases">
        <authorList>
            <person name="Corre E."/>
            <person name="Pelletier E."/>
            <person name="Niang G."/>
            <person name="Scheremetjew M."/>
            <person name="Finn R."/>
            <person name="Kale V."/>
            <person name="Holt S."/>
            <person name="Cochrane G."/>
            <person name="Meng A."/>
            <person name="Brown T."/>
            <person name="Cohen L."/>
        </authorList>
    </citation>
    <scope>NUCLEOTIDE SEQUENCE</scope>
    <source>
        <strain evidence="2">GSBS06</strain>
    </source>
</reference>
<dbReference type="AlphaFoldDB" id="A0A7S3V1Q1"/>
<organism evidence="2">
    <name type="scientific">Aplanochytrium stocchinoi</name>
    <dbReference type="NCBI Taxonomy" id="215587"/>
    <lineage>
        <taxon>Eukaryota</taxon>
        <taxon>Sar</taxon>
        <taxon>Stramenopiles</taxon>
        <taxon>Bigyra</taxon>
        <taxon>Labyrinthulomycetes</taxon>
        <taxon>Thraustochytrida</taxon>
        <taxon>Thraustochytriidae</taxon>
        <taxon>Aplanochytrium</taxon>
    </lineage>
</organism>
<keyword evidence="1" id="KW-1133">Transmembrane helix</keyword>
<feature type="transmembrane region" description="Helical" evidence="1">
    <location>
        <begin position="20"/>
        <end position="42"/>
    </location>
</feature>
<feature type="transmembrane region" description="Helical" evidence="1">
    <location>
        <begin position="48"/>
        <end position="72"/>
    </location>
</feature>
<feature type="transmembrane region" description="Helical" evidence="1">
    <location>
        <begin position="216"/>
        <end position="242"/>
    </location>
</feature>
<evidence type="ECO:0000313" key="2">
    <source>
        <dbReference type="EMBL" id="CAE0445766.1"/>
    </source>
</evidence>
<protein>
    <recommendedName>
        <fullName evidence="3">Tetraspanin</fullName>
    </recommendedName>
</protein>
<dbReference type="EMBL" id="HBIN01020620">
    <property type="protein sequence ID" value="CAE0445766.1"/>
    <property type="molecule type" value="Transcribed_RNA"/>
</dbReference>
<keyword evidence="1" id="KW-0472">Membrane</keyword>
<feature type="transmembrane region" description="Helical" evidence="1">
    <location>
        <begin position="84"/>
        <end position="113"/>
    </location>
</feature>
<evidence type="ECO:0000256" key="1">
    <source>
        <dbReference type="SAM" id="Phobius"/>
    </source>
</evidence>
<gene>
    <name evidence="2" type="ORF">ASTO00021_LOCUS15770</name>
</gene>
<proteinExistence type="predicted"/>
<name>A0A7S3V1Q1_9STRA</name>